<gene>
    <name evidence="1" type="ORF">NCGR_LOCUS45333</name>
</gene>
<protein>
    <submittedName>
        <fullName evidence="1">Uncharacterized protein</fullName>
    </submittedName>
</protein>
<keyword evidence="2" id="KW-1185">Reference proteome</keyword>
<organism evidence="1 2">
    <name type="scientific">Miscanthus lutarioriparius</name>
    <dbReference type="NCBI Taxonomy" id="422564"/>
    <lineage>
        <taxon>Eukaryota</taxon>
        <taxon>Viridiplantae</taxon>
        <taxon>Streptophyta</taxon>
        <taxon>Embryophyta</taxon>
        <taxon>Tracheophyta</taxon>
        <taxon>Spermatophyta</taxon>
        <taxon>Magnoliopsida</taxon>
        <taxon>Liliopsida</taxon>
        <taxon>Poales</taxon>
        <taxon>Poaceae</taxon>
        <taxon>PACMAD clade</taxon>
        <taxon>Panicoideae</taxon>
        <taxon>Andropogonodae</taxon>
        <taxon>Andropogoneae</taxon>
        <taxon>Saccharinae</taxon>
        <taxon>Miscanthus</taxon>
    </lineage>
</organism>
<sequence>MPRAGGGNQSAVTPVCCGSSTSALGYRARTPGCRPQLETRNKGLLQLGLLSRPGAAKSALSTRLLVMDLSGLWSFDVSTGLVDQSSLELSMLDEHYT</sequence>
<evidence type="ECO:0000313" key="1">
    <source>
        <dbReference type="EMBL" id="CAD6261948.1"/>
    </source>
</evidence>
<dbReference type="AlphaFoldDB" id="A0A811QZG5"/>
<reference evidence="1" key="1">
    <citation type="submission" date="2020-10" db="EMBL/GenBank/DDBJ databases">
        <authorList>
            <person name="Han B."/>
            <person name="Lu T."/>
            <person name="Zhao Q."/>
            <person name="Huang X."/>
            <person name="Zhao Y."/>
        </authorList>
    </citation>
    <scope>NUCLEOTIDE SEQUENCE</scope>
</reference>
<name>A0A811QZG5_9POAL</name>
<proteinExistence type="predicted"/>
<dbReference type="EMBL" id="CAJGYO010000012">
    <property type="protein sequence ID" value="CAD6261948.1"/>
    <property type="molecule type" value="Genomic_DNA"/>
</dbReference>
<accession>A0A811QZG5</accession>
<comment type="caution">
    <text evidence="1">The sequence shown here is derived from an EMBL/GenBank/DDBJ whole genome shotgun (WGS) entry which is preliminary data.</text>
</comment>
<evidence type="ECO:0000313" key="2">
    <source>
        <dbReference type="Proteomes" id="UP000604825"/>
    </source>
</evidence>
<dbReference type="Proteomes" id="UP000604825">
    <property type="component" value="Unassembled WGS sequence"/>
</dbReference>